<dbReference type="InterPro" id="IPR000157">
    <property type="entry name" value="TIR_dom"/>
</dbReference>
<dbReference type="AlphaFoldDB" id="A0A147IXX0"/>
<dbReference type="OrthoDB" id="9781481at2"/>
<evidence type="ECO:0000313" key="3">
    <source>
        <dbReference type="Proteomes" id="UP000073923"/>
    </source>
</evidence>
<dbReference type="Pfam" id="PF13676">
    <property type="entry name" value="TIR_2"/>
    <property type="match status" value="1"/>
</dbReference>
<gene>
    <name evidence="2" type="ORF">NS355_03080</name>
</gene>
<dbReference type="InterPro" id="IPR035897">
    <property type="entry name" value="Toll_tir_struct_dom_sf"/>
</dbReference>
<dbReference type="GO" id="GO:0007165">
    <property type="term" value="P:signal transduction"/>
    <property type="evidence" value="ECO:0007669"/>
    <property type="project" value="InterPro"/>
</dbReference>
<protein>
    <recommendedName>
        <fullName evidence="1">TIR domain-containing protein</fullName>
    </recommendedName>
</protein>
<evidence type="ECO:0000259" key="1">
    <source>
        <dbReference type="Pfam" id="PF13676"/>
    </source>
</evidence>
<organism evidence="2 3">
    <name type="scientific">Sphingomonas yabuuchiae</name>
    <dbReference type="NCBI Taxonomy" id="172044"/>
    <lineage>
        <taxon>Bacteria</taxon>
        <taxon>Pseudomonadati</taxon>
        <taxon>Pseudomonadota</taxon>
        <taxon>Alphaproteobacteria</taxon>
        <taxon>Sphingomonadales</taxon>
        <taxon>Sphingomonadaceae</taxon>
        <taxon>Sphingomonas</taxon>
    </lineage>
</organism>
<accession>A0A147IXX0</accession>
<dbReference type="EMBL" id="LDTF01000009">
    <property type="protein sequence ID" value="KTW00628.1"/>
    <property type="molecule type" value="Genomic_DNA"/>
</dbReference>
<sequence>MNDTSEAQPRDVIFLSHAMPEDTEFAAWLGMQLANVGYRVWSEATQLIGGERFWADIEDAFDTVIGKTVVVVSGVTRNKNGVLDEIERAAATAERLGVEHSDFIVPVAVAPLKRSDMPILNRAGFVGGSNS</sequence>
<dbReference type="Proteomes" id="UP000073923">
    <property type="component" value="Unassembled WGS sequence"/>
</dbReference>
<name>A0A147IXX0_9SPHN</name>
<dbReference type="Gene3D" id="3.40.50.10140">
    <property type="entry name" value="Toll/interleukin-1 receptor homology (TIR) domain"/>
    <property type="match status" value="1"/>
</dbReference>
<evidence type="ECO:0000313" key="2">
    <source>
        <dbReference type="EMBL" id="KTW00628.1"/>
    </source>
</evidence>
<dbReference type="SUPFAM" id="SSF52200">
    <property type="entry name" value="Toll/Interleukin receptor TIR domain"/>
    <property type="match status" value="1"/>
</dbReference>
<dbReference type="RefSeq" id="WP_058744343.1">
    <property type="nucleotide sequence ID" value="NZ_LDTF01000009.1"/>
</dbReference>
<dbReference type="PATRIC" id="fig|172044.3.peg.3285"/>
<feature type="domain" description="TIR" evidence="1">
    <location>
        <begin position="13"/>
        <end position="111"/>
    </location>
</feature>
<comment type="caution">
    <text evidence="2">The sequence shown here is derived from an EMBL/GenBank/DDBJ whole genome shotgun (WGS) entry which is preliminary data.</text>
</comment>
<proteinExistence type="predicted"/>
<reference evidence="2 3" key="1">
    <citation type="journal article" date="2016" name="Front. Microbiol.">
        <title>Genomic Resource of Rice Seed Associated Bacteria.</title>
        <authorList>
            <person name="Midha S."/>
            <person name="Bansal K."/>
            <person name="Sharma S."/>
            <person name="Kumar N."/>
            <person name="Patil P.P."/>
            <person name="Chaudhry V."/>
            <person name="Patil P.B."/>
        </authorList>
    </citation>
    <scope>NUCLEOTIDE SEQUENCE [LARGE SCALE GENOMIC DNA]</scope>
    <source>
        <strain evidence="2 3">NS355</strain>
    </source>
</reference>